<dbReference type="SUPFAM" id="SSF81321">
    <property type="entry name" value="Family A G protein-coupled receptor-like"/>
    <property type="match status" value="1"/>
</dbReference>
<feature type="domain" description="G-protein coupled receptors family 1 profile" evidence="6">
    <location>
        <begin position="23"/>
        <end position="246"/>
    </location>
</feature>
<dbReference type="Proteomes" id="UP000887566">
    <property type="component" value="Unplaced"/>
</dbReference>
<feature type="transmembrane region" description="Helical" evidence="5">
    <location>
        <begin position="12"/>
        <end position="36"/>
    </location>
</feature>
<dbReference type="InterPro" id="IPR017452">
    <property type="entry name" value="GPCR_Rhodpsn_7TM"/>
</dbReference>
<accession>A0A914XCY4</accession>
<evidence type="ECO:0000313" key="8">
    <source>
        <dbReference type="WBParaSite" id="PSAMB.scaffold7450size7631.g30100.t1"/>
    </source>
</evidence>
<organism evidence="7 8">
    <name type="scientific">Plectus sambesii</name>
    <dbReference type="NCBI Taxonomy" id="2011161"/>
    <lineage>
        <taxon>Eukaryota</taxon>
        <taxon>Metazoa</taxon>
        <taxon>Ecdysozoa</taxon>
        <taxon>Nematoda</taxon>
        <taxon>Chromadorea</taxon>
        <taxon>Plectida</taxon>
        <taxon>Plectina</taxon>
        <taxon>Plectoidea</taxon>
        <taxon>Plectidae</taxon>
        <taxon>Plectus</taxon>
    </lineage>
</organism>
<feature type="transmembrane region" description="Helical" evidence="5">
    <location>
        <begin position="48"/>
        <end position="71"/>
    </location>
</feature>
<dbReference type="PANTHER" id="PTHR22718:SF11">
    <property type="entry name" value="7TM GPCR SERPENTINE RECEPTOR CLASS X (SRX) DOMAIN-CONTAINING PROTEIN"/>
    <property type="match status" value="1"/>
</dbReference>
<evidence type="ECO:0000256" key="1">
    <source>
        <dbReference type="ARBA" id="ARBA00004370"/>
    </source>
</evidence>
<reference evidence="8" key="1">
    <citation type="submission" date="2022-11" db="UniProtKB">
        <authorList>
            <consortium name="WormBaseParasite"/>
        </authorList>
    </citation>
    <scope>IDENTIFICATION</scope>
</reference>
<evidence type="ECO:0000256" key="3">
    <source>
        <dbReference type="ARBA" id="ARBA00022989"/>
    </source>
</evidence>
<feature type="transmembrane region" description="Helical" evidence="5">
    <location>
        <begin position="225"/>
        <end position="246"/>
    </location>
</feature>
<feature type="transmembrane region" description="Helical" evidence="5">
    <location>
        <begin position="91"/>
        <end position="112"/>
    </location>
</feature>
<name>A0A914XCY4_9BILA</name>
<keyword evidence="4 5" id="KW-0472">Membrane</keyword>
<evidence type="ECO:0000256" key="5">
    <source>
        <dbReference type="SAM" id="Phobius"/>
    </source>
</evidence>
<feature type="transmembrane region" description="Helical" evidence="5">
    <location>
        <begin position="124"/>
        <end position="146"/>
    </location>
</feature>
<dbReference type="Gene3D" id="1.20.1070.10">
    <property type="entry name" value="Rhodopsin 7-helix transmembrane proteins"/>
    <property type="match status" value="1"/>
</dbReference>
<evidence type="ECO:0000313" key="7">
    <source>
        <dbReference type="Proteomes" id="UP000887566"/>
    </source>
</evidence>
<dbReference type="PANTHER" id="PTHR22718">
    <property type="entry name" value="SERPENTINE RECEPTOR, CLASS X"/>
    <property type="match status" value="1"/>
</dbReference>
<protein>
    <submittedName>
        <fullName evidence="8">G-protein coupled receptors family 1 profile domain-containing protein</fullName>
    </submittedName>
</protein>
<comment type="subcellular location">
    <subcellularLocation>
        <location evidence="1">Membrane</location>
    </subcellularLocation>
</comment>
<dbReference type="PROSITE" id="PS50262">
    <property type="entry name" value="G_PROTEIN_RECEP_F1_2"/>
    <property type="match status" value="1"/>
</dbReference>
<proteinExistence type="predicted"/>
<keyword evidence="2 5" id="KW-0812">Transmembrane</keyword>
<keyword evidence="7" id="KW-1185">Reference proteome</keyword>
<dbReference type="WBParaSite" id="PSAMB.scaffold7450size7631.g30100.t1">
    <property type="protein sequence ID" value="PSAMB.scaffold7450size7631.g30100.t1"/>
    <property type="gene ID" value="PSAMB.scaffold7450size7631.g30100"/>
</dbReference>
<evidence type="ECO:0000256" key="4">
    <source>
        <dbReference type="ARBA" id="ARBA00023136"/>
    </source>
</evidence>
<keyword evidence="3 5" id="KW-1133">Transmembrane helix</keyword>
<dbReference type="AlphaFoldDB" id="A0A914XCY4"/>
<evidence type="ECO:0000256" key="2">
    <source>
        <dbReference type="ARBA" id="ARBA00022692"/>
    </source>
</evidence>
<feature type="transmembrane region" description="Helical" evidence="5">
    <location>
        <begin position="181"/>
        <end position="199"/>
    </location>
</feature>
<evidence type="ECO:0000259" key="6">
    <source>
        <dbReference type="PROSITE" id="PS50262"/>
    </source>
</evidence>
<sequence>MTTVSSISIGSAIAVLATSGLALNIVVMAVIIKGSFLAANNNSTFPMLFNLLLSDSLHLSFILFYLTPAAIVQDVMVVGLDTTLGTAMRVVLYVSRTMLACLACSRLVLVCYPKFSGLFERSKAIKMCIVTWPLCIALAVIGQYLMPCCQLVLYFRTFSLHFSKGANSTNYSDFLIEKPTSIGSSLIAFVCYSIIIIKIRKERKQVTSALTNSEQNKRKKQEYGFVFQFTAISISSTFTWLSFLIYPKIIPYAQPEWNNRGIINKSNVSAADLSNFLENKWHL</sequence>
<dbReference type="GO" id="GO:0016020">
    <property type="term" value="C:membrane"/>
    <property type="evidence" value="ECO:0007669"/>
    <property type="project" value="UniProtKB-SubCell"/>
</dbReference>